<evidence type="ECO:0000256" key="7">
    <source>
        <dbReference type="SAM" id="Phobius"/>
    </source>
</evidence>
<dbReference type="KEGG" id="bcom:BAUCODRAFT_23688"/>
<dbReference type="OMA" id="IYTTIPQ"/>
<dbReference type="AlphaFoldDB" id="M2LSD0"/>
<name>M2LSD0_BAUPA</name>
<feature type="transmembrane region" description="Helical" evidence="7">
    <location>
        <begin position="391"/>
        <end position="410"/>
    </location>
</feature>
<evidence type="ECO:0000256" key="2">
    <source>
        <dbReference type="ARBA" id="ARBA00022448"/>
    </source>
</evidence>
<keyword evidence="5 7" id="KW-0472">Membrane</keyword>
<evidence type="ECO:0008006" key="10">
    <source>
        <dbReference type="Google" id="ProtNLM"/>
    </source>
</evidence>
<dbReference type="Proteomes" id="UP000011761">
    <property type="component" value="Unassembled WGS sequence"/>
</dbReference>
<comment type="subcellular location">
    <subcellularLocation>
        <location evidence="1">Membrane</location>
        <topology evidence="1">Multi-pass membrane protein</topology>
    </subcellularLocation>
</comment>
<evidence type="ECO:0000256" key="4">
    <source>
        <dbReference type="ARBA" id="ARBA00022989"/>
    </source>
</evidence>
<feature type="transmembrane region" description="Helical" evidence="7">
    <location>
        <begin position="365"/>
        <end position="384"/>
    </location>
</feature>
<keyword evidence="2" id="KW-0813">Transport</keyword>
<dbReference type="GeneID" id="19110068"/>
<dbReference type="Pfam" id="PF13347">
    <property type="entry name" value="MFS_2"/>
    <property type="match status" value="1"/>
</dbReference>
<feature type="transmembrane region" description="Helical" evidence="7">
    <location>
        <begin position="60"/>
        <end position="80"/>
    </location>
</feature>
<protein>
    <recommendedName>
        <fullName evidence="10">Major facilitator superfamily (MFS) profile domain-containing protein</fullName>
    </recommendedName>
</protein>
<feature type="transmembrane region" description="Helical" evidence="7">
    <location>
        <begin position="313"/>
        <end position="333"/>
    </location>
</feature>
<dbReference type="SUPFAM" id="SSF103473">
    <property type="entry name" value="MFS general substrate transporter"/>
    <property type="match status" value="1"/>
</dbReference>
<feature type="transmembrane region" description="Helical" evidence="7">
    <location>
        <begin position="542"/>
        <end position="562"/>
    </location>
</feature>
<gene>
    <name evidence="8" type="ORF">BAUCODRAFT_23688</name>
</gene>
<evidence type="ECO:0000256" key="3">
    <source>
        <dbReference type="ARBA" id="ARBA00022692"/>
    </source>
</evidence>
<dbReference type="eggNOG" id="KOG0637">
    <property type="taxonomic scope" value="Eukaryota"/>
</dbReference>
<evidence type="ECO:0000313" key="9">
    <source>
        <dbReference type="Proteomes" id="UP000011761"/>
    </source>
</evidence>
<sequence length="568" mass="61402">MAVGPTSWVGHPRIKGSNEVMQMALLTTAGIGLSFCWGTEMTYATPYLLSLGLSKTGLSLVWVAGPLSGLVMQPIIGMISDKSTSQFGRRRPFMLAGALAVVVCMMVLGWTKELVAWFVQDVEGRRRISIWVAVVDIYVLDFVINISQSTCRALVVDALPVEKQQLGSAWASRMGGLGNMLVYAIGALDLNALFGNFLGDTQFKKVCAIAAFAMIVAQGTTCWAVTERVLVADVSKDVSKGESLFSVLKQIYMTTLNLPDRIRAICMVQFWSWIGWFPFLFYGSTWVGEIYLRNQAPTSESDALTDVGRIGSVAYIVFAIISFAASIVLPWLVRSPEDDESPRYTPRPPEGLGSMLANMKVAKPTLLTTWMLANVMFFTAMIFAPFVRSAGFATVVIALCGIPWAIAGWAPGTFLGVEVNKMSSTIPLANGLRGAYRRPSNGSIELESRVSSHSSQSSSHSSQHSSPRTLHLRHDSNASSANNASTGELSGIYLGILNIYTTLPQFVGTGISWVVFSILEPGKSPELAKEAHPDEHHSTEGVSGIAVCLFIGAISAMGAAWATRKLKT</sequence>
<proteinExistence type="predicted"/>
<accession>M2LSD0</accession>
<feature type="transmembrane region" description="Helical" evidence="7">
    <location>
        <begin position="20"/>
        <end position="40"/>
    </location>
</feature>
<keyword evidence="4 7" id="KW-1133">Transmembrane helix</keyword>
<dbReference type="EMBL" id="KB445554">
    <property type="protein sequence ID" value="EMC97382.1"/>
    <property type="molecule type" value="Genomic_DNA"/>
</dbReference>
<keyword evidence="9" id="KW-1185">Reference proteome</keyword>
<dbReference type="GO" id="GO:0005886">
    <property type="term" value="C:plasma membrane"/>
    <property type="evidence" value="ECO:0007669"/>
    <property type="project" value="TreeGrafter"/>
</dbReference>
<dbReference type="OrthoDB" id="28755at2759"/>
<feature type="compositionally biased region" description="Low complexity" evidence="6">
    <location>
        <begin position="451"/>
        <end position="466"/>
    </location>
</feature>
<evidence type="ECO:0000256" key="5">
    <source>
        <dbReference type="ARBA" id="ARBA00023136"/>
    </source>
</evidence>
<keyword evidence="3 7" id="KW-0812">Transmembrane</keyword>
<dbReference type="PANTHER" id="PTHR19432">
    <property type="entry name" value="SUGAR TRANSPORTER"/>
    <property type="match status" value="1"/>
</dbReference>
<dbReference type="PANTHER" id="PTHR19432:SF76">
    <property type="entry name" value="TRANSPORTER, PUTATIVE (EUROFUNG)-RELATED"/>
    <property type="match status" value="1"/>
</dbReference>
<dbReference type="RefSeq" id="XP_007675136.1">
    <property type="nucleotide sequence ID" value="XM_007676946.1"/>
</dbReference>
<dbReference type="InterPro" id="IPR036259">
    <property type="entry name" value="MFS_trans_sf"/>
</dbReference>
<feature type="transmembrane region" description="Helical" evidence="7">
    <location>
        <begin position="180"/>
        <end position="199"/>
    </location>
</feature>
<reference evidence="8 9" key="1">
    <citation type="journal article" date="2012" name="PLoS Pathog.">
        <title>Diverse lifestyles and strategies of plant pathogenesis encoded in the genomes of eighteen Dothideomycetes fungi.</title>
        <authorList>
            <person name="Ohm R.A."/>
            <person name="Feau N."/>
            <person name="Henrissat B."/>
            <person name="Schoch C.L."/>
            <person name="Horwitz B.A."/>
            <person name="Barry K.W."/>
            <person name="Condon B.J."/>
            <person name="Copeland A.C."/>
            <person name="Dhillon B."/>
            <person name="Glaser F."/>
            <person name="Hesse C.N."/>
            <person name="Kosti I."/>
            <person name="LaButti K."/>
            <person name="Lindquist E.A."/>
            <person name="Lucas S."/>
            <person name="Salamov A.A."/>
            <person name="Bradshaw R.E."/>
            <person name="Ciuffetti L."/>
            <person name="Hamelin R.C."/>
            <person name="Kema G.H.J."/>
            <person name="Lawrence C."/>
            <person name="Scott J.A."/>
            <person name="Spatafora J.W."/>
            <person name="Turgeon B.G."/>
            <person name="de Wit P.J.G.M."/>
            <person name="Zhong S."/>
            <person name="Goodwin S.B."/>
            <person name="Grigoriev I.V."/>
        </authorList>
    </citation>
    <scope>NUCLEOTIDE SEQUENCE [LARGE SCALE GENOMIC DNA]</scope>
    <source>
        <strain evidence="8 9">UAMH 10762</strain>
    </source>
</reference>
<evidence type="ECO:0000256" key="1">
    <source>
        <dbReference type="ARBA" id="ARBA00004141"/>
    </source>
</evidence>
<evidence type="ECO:0000313" key="8">
    <source>
        <dbReference type="EMBL" id="EMC97382.1"/>
    </source>
</evidence>
<dbReference type="Gene3D" id="1.20.1250.20">
    <property type="entry name" value="MFS general substrate transporter like domains"/>
    <property type="match status" value="1"/>
</dbReference>
<organism evidence="8 9">
    <name type="scientific">Baudoinia panamericana (strain UAMH 10762)</name>
    <name type="common">Angels' share fungus</name>
    <name type="synonym">Baudoinia compniacensis (strain UAMH 10762)</name>
    <dbReference type="NCBI Taxonomy" id="717646"/>
    <lineage>
        <taxon>Eukaryota</taxon>
        <taxon>Fungi</taxon>
        <taxon>Dikarya</taxon>
        <taxon>Ascomycota</taxon>
        <taxon>Pezizomycotina</taxon>
        <taxon>Dothideomycetes</taxon>
        <taxon>Dothideomycetidae</taxon>
        <taxon>Mycosphaerellales</taxon>
        <taxon>Teratosphaeriaceae</taxon>
        <taxon>Baudoinia</taxon>
    </lineage>
</organism>
<feature type="transmembrane region" description="Helical" evidence="7">
    <location>
        <begin position="92"/>
        <end position="111"/>
    </location>
</feature>
<feature type="region of interest" description="Disordered" evidence="6">
    <location>
        <begin position="446"/>
        <end position="482"/>
    </location>
</feature>
<feature type="transmembrane region" description="Helical" evidence="7">
    <location>
        <begin position="270"/>
        <end position="292"/>
    </location>
</feature>
<evidence type="ECO:0000256" key="6">
    <source>
        <dbReference type="SAM" id="MobiDB-lite"/>
    </source>
</evidence>
<dbReference type="HOGENOM" id="CLU_018303_0_0_1"/>
<dbReference type="GO" id="GO:0008506">
    <property type="term" value="F:sucrose:proton symporter activity"/>
    <property type="evidence" value="ECO:0007669"/>
    <property type="project" value="TreeGrafter"/>
</dbReference>